<comment type="subcellular location">
    <subcellularLocation>
        <location evidence="1 7">Cell membrane</location>
        <topology evidence="1 7">Multi-pass membrane protein</topology>
    </subcellularLocation>
</comment>
<dbReference type="RefSeq" id="WP_074773774.1">
    <property type="nucleotide sequence ID" value="NZ_FNKP01000004.1"/>
</dbReference>
<evidence type="ECO:0000256" key="3">
    <source>
        <dbReference type="ARBA" id="ARBA00022475"/>
    </source>
</evidence>
<dbReference type="CDD" id="cd06261">
    <property type="entry name" value="TM_PBP2"/>
    <property type="match status" value="1"/>
</dbReference>
<evidence type="ECO:0000256" key="5">
    <source>
        <dbReference type="ARBA" id="ARBA00022989"/>
    </source>
</evidence>
<proteinExistence type="inferred from homology"/>
<dbReference type="SUPFAM" id="SSF161098">
    <property type="entry name" value="MetI-like"/>
    <property type="match status" value="1"/>
</dbReference>
<dbReference type="PANTHER" id="PTHR43163:SF2">
    <property type="entry name" value="ABC TRANSPORTER PERMEASE PROTEIN"/>
    <property type="match status" value="1"/>
</dbReference>
<keyword evidence="4 7" id="KW-0812">Transmembrane</keyword>
<keyword evidence="10" id="KW-1185">Reference proteome</keyword>
<evidence type="ECO:0000259" key="8">
    <source>
        <dbReference type="PROSITE" id="PS50928"/>
    </source>
</evidence>
<feature type="transmembrane region" description="Helical" evidence="7">
    <location>
        <begin position="289"/>
        <end position="314"/>
    </location>
</feature>
<dbReference type="EMBL" id="FNKP01000004">
    <property type="protein sequence ID" value="SDR53925.1"/>
    <property type="molecule type" value="Genomic_DNA"/>
</dbReference>
<feature type="transmembrane region" description="Helical" evidence="7">
    <location>
        <begin position="242"/>
        <end position="269"/>
    </location>
</feature>
<comment type="similarity">
    <text evidence="7">Belongs to the binding-protein-dependent transport system permease family.</text>
</comment>
<dbReference type="Pfam" id="PF00528">
    <property type="entry name" value="BPD_transp_1"/>
    <property type="match status" value="1"/>
</dbReference>
<dbReference type="Pfam" id="PF19300">
    <property type="entry name" value="BPD_transp_1_N"/>
    <property type="match status" value="1"/>
</dbReference>
<feature type="transmembrane region" description="Helical" evidence="7">
    <location>
        <begin position="133"/>
        <end position="156"/>
    </location>
</feature>
<feature type="transmembrane region" description="Helical" evidence="7">
    <location>
        <begin position="12"/>
        <end position="31"/>
    </location>
</feature>
<feature type="transmembrane region" description="Helical" evidence="7">
    <location>
        <begin position="176"/>
        <end position="198"/>
    </location>
</feature>
<evidence type="ECO:0000313" key="10">
    <source>
        <dbReference type="Proteomes" id="UP000183487"/>
    </source>
</evidence>
<gene>
    <name evidence="9" type="ORF">SAMN05443245_7306</name>
</gene>
<evidence type="ECO:0000256" key="4">
    <source>
        <dbReference type="ARBA" id="ARBA00022692"/>
    </source>
</evidence>
<dbReference type="Gene3D" id="1.10.3720.10">
    <property type="entry name" value="MetI-like"/>
    <property type="match status" value="1"/>
</dbReference>
<dbReference type="InterPro" id="IPR000515">
    <property type="entry name" value="MetI-like"/>
</dbReference>
<dbReference type="PANTHER" id="PTHR43163">
    <property type="entry name" value="DIPEPTIDE TRANSPORT SYSTEM PERMEASE PROTEIN DPPB-RELATED"/>
    <property type="match status" value="1"/>
</dbReference>
<dbReference type="InterPro" id="IPR035906">
    <property type="entry name" value="MetI-like_sf"/>
</dbReference>
<dbReference type="OrthoDB" id="9803623at2"/>
<sequence>MTLWLSRRVLQAILIVIAMTAVVFVAVNVIGDPVEMLISPEASQIERVHVMKTFGLDQPLWRQYLSFLHGVVHGNAGNSFVYGESAIKVILEKMPATVELAICGLILSILVGVPLGLYAGLRPESLFSKTSMSLSIVGFSLPSFWVGLLLIMVFAVNLGWFPSSGRGQTIALLGAQWSLFTFDGLKHLVLPAGTLALFETSLVMRLTRAGVSEVLPMEYVKFARAKGLTETRIIFVHIFKNTLIPVVTVMGLEFGSLIAFSVVTETVFAWPGMGKLIIDSIDKLDRPVIVAYLMMIAFLFVSINLLVDVLYTLLDPRVRIRSQD</sequence>
<accession>A0A1H1JW99</accession>
<protein>
    <submittedName>
        <fullName evidence="9">Peptide/nickel transport system permease protein</fullName>
    </submittedName>
</protein>
<dbReference type="Proteomes" id="UP000183487">
    <property type="component" value="Unassembled WGS sequence"/>
</dbReference>
<reference evidence="10" key="1">
    <citation type="submission" date="2016-10" db="EMBL/GenBank/DDBJ databases">
        <authorList>
            <person name="Varghese N."/>
            <person name="Submissions S."/>
        </authorList>
    </citation>
    <scope>NUCLEOTIDE SEQUENCE [LARGE SCALE GENOMIC DNA]</scope>
    <source>
        <strain evidence="10">GAS106B</strain>
    </source>
</reference>
<organism evidence="9 10">
    <name type="scientific">Paraburkholderia fungorum</name>
    <dbReference type="NCBI Taxonomy" id="134537"/>
    <lineage>
        <taxon>Bacteria</taxon>
        <taxon>Pseudomonadati</taxon>
        <taxon>Pseudomonadota</taxon>
        <taxon>Betaproteobacteria</taxon>
        <taxon>Burkholderiales</taxon>
        <taxon>Burkholderiaceae</taxon>
        <taxon>Paraburkholderia</taxon>
    </lineage>
</organism>
<dbReference type="InterPro" id="IPR045621">
    <property type="entry name" value="BPD_transp_1_N"/>
</dbReference>
<feature type="transmembrane region" description="Helical" evidence="7">
    <location>
        <begin position="98"/>
        <end position="121"/>
    </location>
</feature>
<dbReference type="AlphaFoldDB" id="A0A1H1JW99"/>
<dbReference type="GO" id="GO:0005886">
    <property type="term" value="C:plasma membrane"/>
    <property type="evidence" value="ECO:0007669"/>
    <property type="project" value="UniProtKB-SubCell"/>
</dbReference>
<dbReference type="PROSITE" id="PS50928">
    <property type="entry name" value="ABC_TM1"/>
    <property type="match status" value="1"/>
</dbReference>
<evidence type="ECO:0000256" key="2">
    <source>
        <dbReference type="ARBA" id="ARBA00022448"/>
    </source>
</evidence>
<keyword evidence="3" id="KW-1003">Cell membrane</keyword>
<keyword evidence="6 7" id="KW-0472">Membrane</keyword>
<evidence type="ECO:0000256" key="6">
    <source>
        <dbReference type="ARBA" id="ARBA00023136"/>
    </source>
</evidence>
<evidence type="ECO:0000256" key="1">
    <source>
        <dbReference type="ARBA" id="ARBA00004651"/>
    </source>
</evidence>
<dbReference type="GO" id="GO:0055085">
    <property type="term" value="P:transmembrane transport"/>
    <property type="evidence" value="ECO:0007669"/>
    <property type="project" value="InterPro"/>
</dbReference>
<name>A0A1H1JW99_9BURK</name>
<keyword evidence="2 7" id="KW-0813">Transport</keyword>
<keyword evidence="5 7" id="KW-1133">Transmembrane helix</keyword>
<feature type="domain" description="ABC transmembrane type-1" evidence="8">
    <location>
        <begin position="94"/>
        <end position="311"/>
    </location>
</feature>
<evidence type="ECO:0000313" key="9">
    <source>
        <dbReference type="EMBL" id="SDR53925.1"/>
    </source>
</evidence>
<evidence type="ECO:0000256" key="7">
    <source>
        <dbReference type="RuleBase" id="RU363032"/>
    </source>
</evidence>